<evidence type="ECO:0000313" key="2">
    <source>
        <dbReference type="Proteomes" id="UP000515856"/>
    </source>
</evidence>
<dbReference type="RefSeq" id="WP_117454085.1">
    <property type="nucleotide sequence ID" value="NZ_CP060636.1"/>
</dbReference>
<gene>
    <name evidence="1" type="ORF">H9Q80_14740</name>
</gene>
<accession>A0A7G9GL11</accession>
<protein>
    <submittedName>
        <fullName evidence="1">Uncharacterized protein</fullName>
    </submittedName>
</protein>
<sequence>MNWGDYKETAKGPYGKIGLLDGKFDKWKDLKSFWETLRYRKTDYIGYFRTWEFYKNEKVKKKL</sequence>
<organism evidence="1 2">
    <name type="scientific">[Eubacterium] hominis</name>
    <dbReference type="NCBI Taxonomy" id="2764325"/>
    <lineage>
        <taxon>Bacteria</taxon>
        <taxon>Bacillati</taxon>
        <taxon>Bacillota</taxon>
        <taxon>Erysipelotrichia</taxon>
        <taxon>Erysipelotrichales</taxon>
        <taxon>Erysipelotrichaceae</taxon>
        <taxon>Amedibacillus</taxon>
    </lineage>
</organism>
<dbReference type="KEGG" id="ehn:H9Q80_14740"/>
<evidence type="ECO:0000313" key="1">
    <source>
        <dbReference type="EMBL" id="QNM11493.1"/>
    </source>
</evidence>
<dbReference type="EMBL" id="CP060636">
    <property type="protein sequence ID" value="QNM11493.1"/>
    <property type="molecule type" value="Genomic_DNA"/>
</dbReference>
<reference evidence="1 2" key="1">
    <citation type="submission" date="2020-08" db="EMBL/GenBank/DDBJ databases">
        <authorList>
            <person name="Liu C."/>
            <person name="Sun Q."/>
        </authorList>
    </citation>
    <scope>NUCLEOTIDE SEQUENCE [LARGE SCALE GENOMIC DNA]</scope>
    <source>
        <strain evidence="1 2">NSJ-61</strain>
    </source>
</reference>
<dbReference type="Proteomes" id="UP000515856">
    <property type="component" value="Chromosome"/>
</dbReference>
<name>A0A7G9GL11_9FIRM</name>
<proteinExistence type="predicted"/>
<dbReference type="AlphaFoldDB" id="A0A7G9GL11"/>
<keyword evidence="2" id="KW-1185">Reference proteome</keyword>